<dbReference type="InterPro" id="IPR012902">
    <property type="entry name" value="N_methyl_site"/>
</dbReference>
<evidence type="ECO:0000256" key="1">
    <source>
        <dbReference type="SAM" id="Phobius"/>
    </source>
</evidence>
<protein>
    <recommendedName>
        <fullName evidence="4">Prepilin-type N-terminal cleavage/methylation domain-containing protein</fullName>
    </recommendedName>
</protein>
<comment type="caution">
    <text evidence="2">The sequence shown here is derived from an EMBL/GenBank/DDBJ whole genome shotgun (WGS) entry which is preliminary data.</text>
</comment>
<evidence type="ECO:0000313" key="2">
    <source>
        <dbReference type="EMBL" id="PIR88844.1"/>
    </source>
</evidence>
<keyword evidence="1" id="KW-0812">Transmembrane</keyword>
<organism evidence="2 3">
    <name type="scientific">Candidatus Harrisonbacteria bacterium CG10_big_fil_rev_8_21_14_0_10_44_23</name>
    <dbReference type="NCBI Taxonomy" id="1974585"/>
    <lineage>
        <taxon>Bacteria</taxon>
        <taxon>Candidatus Harrisoniibacteriota</taxon>
    </lineage>
</organism>
<keyword evidence="1" id="KW-0472">Membrane</keyword>
<keyword evidence="1" id="KW-1133">Transmembrane helix</keyword>
<evidence type="ECO:0000313" key="3">
    <source>
        <dbReference type="Proteomes" id="UP000229615"/>
    </source>
</evidence>
<dbReference type="Proteomes" id="UP000229615">
    <property type="component" value="Unassembled WGS sequence"/>
</dbReference>
<dbReference type="AlphaFoldDB" id="A0A2H0UR16"/>
<accession>A0A2H0UR16</accession>
<reference evidence="3" key="1">
    <citation type="submission" date="2017-09" db="EMBL/GenBank/DDBJ databases">
        <title>Depth-based differentiation of microbial function through sediment-hosted aquifers and enrichment of novel symbionts in the deep terrestrial subsurface.</title>
        <authorList>
            <person name="Probst A.J."/>
            <person name="Ladd B."/>
            <person name="Jarett J.K."/>
            <person name="Geller-Mcgrath D.E."/>
            <person name="Sieber C.M.K."/>
            <person name="Emerson J.B."/>
            <person name="Anantharaman K."/>
            <person name="Thomas B.C."/>
            <person name="Malmstrom R."/>
            <person name="Stieglmeier M."/>
            <person name="Klingl A."/>
            <person name="Woyke T."/>
            <person name="Ryan C.M."/>
            <person name="Banfield J.F."/>
        </authorList>
    </citation>
    <scope>NUCLEOTIDE SEQUENCE [LARGE SCALE GENOMIC DNA]</scope>
</reference>
<dbReference type="SUPFAM" id="SSF54523">
    <property type="entry name" value="Pili subunits"/>
    <property type="match status" value="1"/>
</dbReference>
<dbReference type="PROSITE" id="PS00409">
    <property type="entry name" value="PROKAR_NTER_METHYL"/>
    <property type="match status" value="1"/>
</dbReference>
<dbReference type="Pfam" id="PF07963">
    <property type="entry name" value="N_methyl"/>
    <property type="match status" value="1"/>
</dbReference>
<proteinExistence type="predicted"/>
<dbReference type="EMBL" id="PFBB01000002">
    <property type="protein sequence ID" value="PIR88844.1"/>
    <property type="molecule type" value="Genomic_DNA"/>
</dbReference>
<sequence>MNLLQAKISKLKAYQGFTLVELLVAITIFVVVMAIASNLFIGALRAQKSVVDLIAVNDNISLALERIGREIRVGNSFSANSSGLIFTIDDRGESNINYSLQNDRLMRSVNGGSASPLTGANVVVSDLKFYVYDNDVPRVTIVITAGLDENTRDLGGVKTTIQTTVSARPL</sequence>
<name>A0A2H0UR16_9BACT</name>
<dbReference type="NCBIfam" id="TIGR02532">
    <property type="entry name" value="IV_pilin_GFxxxE"/>
    <property type="match status" value="1"/>
</dbReference>
<dbReference type="InterPro" id="IPR045584">
    <property type="entry name" value="Pilin-like"/>
</dbReference>
<gene>
    <name evidence="2" type="ORF">COU09_00245</name>
</gene>
<feature type="transmembrane region" description="Helical" evidence="1">
    <location>
        <begin position="20"/>
        <end position="41"/>
    </location>
</feature>
<evidence type="ECO:0008006" key="4">
    <source>
        <dbReference type="Google" id="ProtNLM"/>
    </source>
</evidence>